<proteinExistence type="predicted"/>
<dbReference type="EMBL" id="PDCK01000040">
    <property type="protein sequence ID" value="PRQ53335.1"/>
    <property type="molecule type" value="Genomic_DNA"/>
</dbReference>
<gene>
    <name evidence="1" type="ORF">RchiOBHm_Chr2g0165391</name>
</gene>
<protein>
    <submittedName>
        <fullName evidence="1">Uncharacterized protein</fullName>
    </submittedName>
</protein>
<comment type="caution">
    <text evidence="1">The sequence shown here is derived from an EMBL/GenBank/DDBJ whole genome shotgun (WGS) entry which is preliminary data.</text>
</comment>
<dbReference type="Proteomes" id="UP000238479">
    <property type="component" value="Chromosome 2"/>
</dbReference>
<accession>A0A2P6S3T7</accession>
<reference evidence="1 2" key="1">
    <citation type="journal article" date="2018" name="Nat. Genet.">
        <title>The Rosa genome provides new insights in the design of modern roses.</title>
        <authorList>
            <person name="Bendahmane M."/>
        </authorList>
    </citation>
    <scope>NUCLEOTIDE SEQUENCE [LARGE SCALE GENOMIC DNA]</scope>
    <source>
        <strain evidence="2">cv. Old Blush</strain>
    </source>
</reference>
<keyword evidence="2" id="KW-1185">Reference proteome</keyword>
<dbReference type="Gramene" id="PRQ53335">
    <property type="protein sequence ID" value="PRQ53335"/>
    <property type="gene ID" value="RchiOBHm_Chr2g0165391"/>
</dbReference>
<sequence>MSFVSRSASSAITGDSGHRMSCKCCLGVFNSFTRVIVVLGLGSMAG</sequence>
<dbReference type="AlphaFoldDB" id="A0A2P6S3T7"/>
<organism evidence="1 2">
    <name type="scientific">Rosa chinensis</name>
    <name type="common">China rose</name>
    <dbReference type="NCBI Taxonomy" id="74649"/>
    <lineage>
        <taxon>Eukaryota</taxon>
        <taxon>Viridiplantae</taxon>
        <taxon>Streptophyta</taxon>
        <taxon>Embryophyta</taxon>
        <taxon>Tracheophyta</taxon>
        <taxon>Spermatophyta</taxon>
        <taxon>Magnoliopsida</taxon>
        <taxon>eudicotyledons</taxon>
        <taxon>Gunneridae</taxon>
        <taxon>Pentapetalae</taxon>
        <taxon>rosids</taxon>
        <taxon>fabids</taxon>
        <taxon>Rosales</taxon>
        <taxon>Rosaceae</taxon>
        <taxon>Rosoideae</taxon>
        <taxon>Rosoideae incertae sedis</taxon>
        <taxon>Rosa</taxon>
    </lineage>
</organism>
<evidence type="ECO:0000313" key="2">
    <source>
        <dbReference type="Proteomes" id="UP000238479"/>
    </source>
</evidence>
<evidence type="ECO:0000313" key="1">
    <source>
        <dbReference type="EMBL" id="PRQ53335.1"/>
    </source>
</evidence>
<name>A0A2P6S3T7_ROSCH</name>